<accession>A0A2X5PEU7</accession>
<sequence>MNPLTLMTTGVYGKTLPPQNGAPLRLIVPWKYGFKGIKSIVKISLTREQPPSTWNLMAPDEYGFYANVNPHVDHPRWSQATERFIGPGGLFDVTRQPTLMFNGYGEQVASMYKGMDLRRYF</sequence>
<dbReference type="InterPro" id="IPR000572">
    <property type="entry name" value="OxRdtase_Mopterin-bd_dom"/>
</dbReference>
<proteinExistence type="predicted"/>
<evidence type="ECO:0000313" key="3">
    <source>
        <dbReference type="Proteomes" id="UP000248758"/>
    </source>
</evidence>
<dbReference type="AlphaFoldDB" id="A0A2X5PEU7"/>
<dbReference type="KEGG" id="tpty:NCTC11468_00241"/>
<evidence type="ECO:0000313" key="2">
    <source>
        <dbReference type="EMBL" id="SQK71930.1"/>
    </source>
</evidence>
<dbReference type="EMBL" id="LS483499">
    <property type="protein sequence ID" value="SQK71930.1"/>
    <property type="molecule type" value="Genomic_DNA"/>
</dbReference>
<dbReference type="PANTHER" id="PTHR43032:SF3">
    <property type="entry name" value="PROTEIN-METHIONINE-SULFOXIDE REDUCTASE CATALYTIC SUBUNIT MSRP"/>
    <property type="match status" value="1"/>
</dbReference>
<dbReference type="PANTHER" id="PTHR43032">
    <property type="entry name" value="PROTEIN-METHIONINE-SULFOXIDE REDUCTASE"/>
    <property type="match status" value="1"/>
</dbReference>
<organism evidence="2 3">
    <name type="scientific">Tatumella ptyseos</name>
    <dbReference type="NCBI Taxonomy" id="82987"/>
    <lineage>
        <taxon>Bacteria</taxon>
        <taxon>Pseudomonadati</taxon>
        <taxon>Pseudomonadota</taxon>
        <taxon>Gammaproteobacteria</taxon>
        <taxon>Enterobacterales</taxon>
        <taxon>Erwiniaceae</taxon>
        <taxon>Tatumella</taxon>
    </lineage>
</organism>
<dbReference type="GO" id="GO:0016491">
    <property type="term" value="F:oxidoreductase activity"/>
    <property type="evidence" value="ECO:0007669"/>
    <property type="project" value="UniProtKB-KW"/>
</dbReference>
<dbReference type="NCBIfam" id="NF003767">
    <property type="entry name" value="PRK05363.1"/>
    <property type="match status" value="1"/>
</dbReference>
<reference evidence="2 3" key="1">
    <citation type="submission" date="2018-06" db="EMBL/GenBank/DDBJ databases">
        <authorList>
            <consortium name="Pathogen Informatics"/>
            <person name="Doyle S."/>
        </authorList>
    </citation>
    <scope>NUCLEOTIDE SEQUENCE [LARGE SCALE GENOMIC DNA]</scope>
    <source>
        <strain evidence="2 3">NCTC11468</strain>
    </source>
</reference>
<name>A0A2X5PEU7_9GAMM</name>
<gene>
    <name evidence="2" type="primary">yedY_1</name>
    <name evidence="2" type="ORF">NCTC11468_00241</name>
</gene>
<dbReference type="Pfam" id="PF00174">
    <property type="entry name" value="Oxidored_molyb"/>
    <property type="match status" value="1"/>
</dbReference>
<keyword evidence="2" id="KW-0560">Oxidoreductase</keyword>
<dbReference type="EC" id="1.8.-.-" evidence="2"/>
<dbReference type="Gene3D" id="3.90.420.10">
    <property type="entry name" value="Oxidoreductase, molybdopterin-binding domain"/>
    <property type="match status" value="1"/>
</dbReference>
<dbReference type="SUPFAM" id="SSF56524">
    <property type="entry name" value="Oxidoreductase molybdopterin-binding domain"/>
    <property type="match status" value="1"/>
</dbReference>
<dbReference type="InterPro" id="IPR036374">
    <property type="entry name" value="OxRdtase_Mopterin-bd_sf"/>
</dbReference>
<dbReference type="Proteomes" id="UP000248758">
    <property type="component" value="Chromosome 1"/>
</dbReference>
<protein>
    <submittedName>
        <fullName evidence="2">Sulfoxide reductase catalytic subunit yedY</fullName>
        <ecNumber evidence="2">1.8.-.-</ecNumber>
    </submittedName>
</protein>
<evidence type="ECO:0000259" key="1">
    <source>
        <dbReference type="Pfam" id="PF00174"/>
    </source>
</evidence>
<feature type="domain" description="Oxidoreductase molybdopterin-binding" evidence="1">
    <location>
        <begin position="5"/>
        <end position="54"/>
    </location>
</feature>